<organism evidence="3 5">
    <name type="scientific">Paraburkholderia phenoliruptrix</name>
    <dbReference type="NCBI Taxonomy" id="252970"/>
    <lineage>
        <taxon>Bacteria</taxon>
        <taxon>Pseudomonadati</taxon>
        <taxon>Pseudomonadota</taxon>
        <taxon>Betaproteobacteria</taxon>
        <taxon>Burkholderiales</taxon>
        <taxon>Burkholderiaceae</taxon>
        <taxon>Paraburkholderia</taxon>
    </lineage>
</organism>
<evidence type="ECO:0000313" key="2">
    <source>
        <dbReference type="EMBL" id="CAB3713515.1"/>
    </source>
</evidence>
<feature type="domain" description="Carrier" evidence="1">
    <location>
        <begin position="1"/>
        <end position="77"/>
    </location>
</feature>
<protein>
    <submittedName>
        <fullName evidence="3 4">Acyl carrier protein</fullName>
    </submittedName>
</protein>
<dbReference type="Proteomes" id="UP001558535">
    <property type="component" value="Unassembled WGS sequence"/>
</dbReference>
<reference evidence="4 7" key="2">
    <citation type="submission" date="2024-07" db="EMBL/GenBank/DDBJ databases">
        <title>A survey of Mimosa microsymbionts across Brazilian biomes reveals a high diversity of Paraburkholderia nodulating endemic species, but also that Cupriavidus is common as a symbiont of widespread species.</title>
        <authorList>
            <person name="Rouws L."/>
            <person name="Barauna A."/>
            <person name="Beukes C."/>
            <person name="Rouws J.R.C."/>
            <person name="De Faria S.M."/>
            <person name="Gross E."/>
            <person name="Bueno Dos Reis Junior F."/>
            <person name="Simon M.F."/>
            <person name="Maluk M."/>
            <person name="Odee D.W."/>
            <person name="Kenicer G."/>
            <person name="Young J.P.W."/>
            <person name="Reis V.M."/>
            <person name="Zilli J."/>
            <person name="James E.K."/>
        </authorList>
    </citation>
    <scope>NUCLEOTIDE SEQUENCE [LARGE SCALE GENOMIC DNA]</scope>
    <source>
        <strain evidence="4 7">BR14375</strain>
    </source>
</reference>
<dbReference type="Gene3D" id="1.10.1200.10">
    <property type="entry name" value="ACP-like"/>
    <property type="match status" value="1"/>
</dbReference>
<evidence type="ECO:0000313" key="4">
    <source>
        <dbReference type="EMBL" id="MEX3752650.1"/>
    </source>
</evidence>
<dbReference type="Pfam" id="PF00550">
    <property type="entry name" value="PP-binding"/>
    <property type="match status" value="1"/>
</dbReference>
<dbReference type="NCBIfam" id="NF005480">
    <property type="entry name" value="PRK07081.1"/>
    <property type="match status" value="1"/>
</dbReference>
<name>A0A6J5K332_9BURK</name>
<dbReference type="SUPFAM" id="SSF47336">
    <property type="entry name" value="ACP-like"/>
    <property type="match status" value="1"/>
</dbReference>
<proteinExistence type="predicted"/>
<accession>A0A6J5K332</accession>
<dbReference type="EMBL" id="CADILN010000002">
    <property type="protein sequence ID" value="CAB4048147.1"/>
    <property type="molecule type" value="Genomic_DNA"/>
</dbReference>
<evidence type="ECO:0000313" key="7">
    <source>
        <dbReference type="Proteomes" id="UP001558535"/>
    </source>
</evidence>
<dbReference type="EMBL" id="CADIKB010000023">
    <property type="protein sequence ID" value="CAB3713515.1"/>
    <property type="molecule type" value="Genomic_DNA"/>
</dbReference>
<dbReference type="Proteomes" id="UP000494249">
    <property type="component" value="Unassembled WGS sequence"/>
</dbReference>
<evidence type="ECO:0000313" key="5">
    <source>
        <dbReference type="Proteomes" id="UP000494102"/>
    </source>
</evidence>
<dbReference type="GeneID" id="27796789"/>
<dbReference type="RefSeq" id="WP_013588212.1">
    <property type="nucleotide sequence ID" value="NZ_CADFGL010000020.1"/>
</dbReference>
<evidence type="ECO:0000313" key="6">
    <source>
        <dbReference type="Proteomes" id="UP000494249"/>
    </source>
</evidence>
<dbReference type="PROSITE" id="PS50075">
    <property type="entry name" value="CARRIER"/>
    <property type="match status" value="1"/>
</dbReference>
<sequence>MKQHVRRILHETACLDVAVETLGDDDDLYAAGLSSLGTVRVMMAVEESFAIHIPGPLITHAMFASIAALAGVIAQLVPEESLAARP</sequence>
<evidence type="ECO:0000259" key="1">
    <source>
        <dbReference type="PROSITE" id="PS50075"/>
    </source>
</evidence>
<gene>
    <name evidence="4" type="ORF">AB3X84_21890</name>
    <name evidence="2" type="ORF">LMG22037_04206</name>
    <name evidence="3" type="ORF">LMG9964_01781</name>
</gene>
<evidence type="ECO:0000313" key="3">
    <source>
        <dbReference type="EMBL" id="CAB4048147.1"/>
    </source>
</evidence>
<dbReference type="EMBL" id="JBFPKE010000008">
    <property type="protein sequence ID" value="MEX3752650.1"/>
    <property type="molecule type" value="Genomic_DNA"/>
</dbReference>
<dbReference type="AlphaFoldDB" id="A0A6J5K332"/>
<dbReference type="Proteomes" id="UP000494102">
    <property type="component" value="Unassembled WGS sequence"/>
</dbReference>
<reference evidence="5 6" key="1">
    <citation type="submission" date="2020-04" db="EMBL/GenBank/DDBJ databases">
        <authorList>
            <person name="De Canck E."/>
        </authorList>
    </citation>
    <scope>NUCLEOTIDE SEQUENCE [LARGE SCALE GENOMIC DNA]</scope>
    <source>
        <strain evidence="2 6">LMG 22037</strain>
        <strain evidence="3 5">LMG 9964</strain>
    </source>
</reference>
<dbReference type="InterPro" id="IPR009081">
    <property type="entry name" value="PP-bd_ACP"/>
</dbReference>
<dbReference type="InterPro" id="IPR036736">
    <property type="entry name" value="ACP-like_sf"/>
</dbReference>
<keyword evidence="7" id="KW-1185">Reference proteome</keyword>